<evidence type="ECO:0000256" key="3">
    <source>
        <dbReference type="SAM" id="MobiDB-lite"/>
    </source>
</evidence>
<dbReference type="HOGENOM" id="CLU_054412_0_0_1"/>
<dbReference type="GO" id="GO:0031415">
    <property type="term" value="C:NatA complex"/>
    <property type="evidence" value="ECO:0007669"/>
    <property type="project" value="TreeGrafter"/>
</dbReference>
<feature type="domain" description="N-acetyltransferase" evidence="4">
    <location>
        <begin position="79"/>
        <end position="258"/>
    </location>
</feature>
<feature type="region of interest" description="Disordered" evidence="3">
    <location>
        <begin position="1"/>
        <end position="53"/>
    </location>
</feature>
<dbReference type="PROSITE" id="PS51186">
    <property type="entry name" value="GNAT"/>
    <property type="match status" value="1"/>
</dbReference>
<dbReference type="OrthoDB" id="47374at2759"/>
<dbReference type="OMA" id="HGIAMHL"/>
<dbReference type="PANTHER" id="PTHR42919">
    <property type="entry name" value="N-ALPHA-ACETYLTRANSFERASE"/>
    <property type="match status" value="1"/>
</dbReference>
<dbReference type="Pfam" id="PF00583">
    <property type="entry name" value="Acetyltransf_1"/>
    <property type="match status" value="1"/>
</dbReference>
<dbReference type="InterPro" id="IPR000182">
    <property type="entry name" value="GNAT_dom"/>
</dbReference>
<dbReference type="KEGG" id="glz:GLAREA_02368"/>
<dbReference type="InterPro" id="IPR016181">
    <property type="entry name" value="Acyl_CoA_acyltransferase"/>
</dbReference>
<accession>S3CL18</accession>
<dbReference type="PANTHER" id="PTHR42919:SF8">
    <property type="entry name" value="N-ALPHA-ACETYLTRANSFERASE 50"/>
    <property type="match status" value="1"/>
</dbReference>
<reference evidence="5 6" key="1">
    <citation type="journal article" date="2013" name="BMC Genomics">
        <title>Genomics-driven discovery of the pneumocandin biosynthetic gene cluster in the fungus Glarea lozoyensis.</title>
        <authorList>
            <person name="Chen L."/>
            <person name="Yue Q."/>
            <person name="Zhang X."/>
            <person name="Xiang M."/>
            <person name="Wang C."/>
            <person name="Li S."/>
            <person name="Che Y."/>
            <person name="Ortiz-Lopez F.J."/>
            <person name="Bills G.F."/>
            <person name="Liu X."/>
            <person name="An Z."/>
        </authorList>
    </citation>
    <scope>NUCLEOTIDE SEQUENCE [LARGE SCALE GENOMIC DNA]</scope>
    <source>
        <strain evidence="6">ATCC 20868 / MF5171</strain>
    </source>
</reference>
<dbReference type="STRING" id="1116229.S3CL18"/>
<dbReference type="SUPFAM" id="SSF55729">
    <property type="entry name" value="Acyl-CoA N-acyltransferases (Nat)"/>
    <property type="match status" value="1"/>
</dbReference>
<name>S3CL18_GLAL2</name>
<dbReference type="CDD" id="cd04301">
    <property type="entry name" value="NAT_SF"/>
    <property type="match status" value="1"/>
</dbReference>
<dbReference type="InterPro" id="IPR051556">
    <property type="entry name" value="N-term/lysine_N-AcTrnsfr"/>
</dbReference>
<dbReference type="Gene3D" id="3.40.630.30">
    <property type="match status" value="1"/>
</dbReference>
<feature type="compositionally biased region" description="Polar residues" evidence="3">
    <location>
        <begin position="284"/>
        <end position="293"/>
    </location>
</feature>
<dbReference type="AlphaFoldDB" id="S3CL18"/>
<evidence type="ECO:0000313" key="6">
    <source>
        <dbReference type="Proteomes" id="UP000016922"/>
    </source>
</evidence>
<evidence type="ECO:0000256" key="1">
    <source>
        <dbReference type="ARBA" id="ARBA00022679"/>
    </source>
</evidence>
<evidence type="ECO:0000313" key="5">
    <source>
        <dbReference type="EMBL" id="EPE26455.1"/>
    </source>
</evidence>
<proteinExistence type="predicted"/>
<dbReference type="GO" id="GO:0007064">
    <property type="term" value="P:mitotic sister chromatid cohesion"/>
    <property type="evidence" value="ECO:0007669"/>
    <property type="project" value="TreeGrafter"/>
</dbReference>
<dbReference type="eggNOG" id="KOG3138">
    <property type="taxonomic scope" value="Eukaryota"/>
</dbReference>
<evidence type="ECO:0000259" key="4">
    <source>
        <dbReference type="PROSITE" id="PS51186"/>
    </source>
</evidence>
<dbReference type="Proteomes" id="UP000016922">
    <property type="component" value="Unassembled WGS sequence"/>
</dbReference>
<dbReference type="RefSeq" id="XP_008085645.1">
    <property type="nucleotide sequence ID" value="XM_008087454.1"/>
</dbReference>
<feature type="compositionally biased region" description="Basic and acidic residues" evidence="3">
    <location>
        <begin position="312"/>
        <end position="322"/>
    </location>
</feature>
<keyword evidence="2 5" id="KW-0012">Acyltransferase</keyword>
<keyword evidence="1 5" id="KW-0808">Transferase</keyword>
<sequence>MDGNNTNSPPSQGRSQPSIRSFFQPRSPSYTAPPTPPISANRTPNIIPTPPRSGIIYAQPPNQNVLPKATPKATLPPQAAISRIQEAHIQPLRRINSLLLPINYPDSFYHSILAPSPNPSFSRVITWTDPANPAEAKVVGGIVCRLDPTPASDFTPSNPKYVPGSYDLYIQSLALLSPYRGKGLAAAVLEDVIASAASTNVEHPDLRVAELYAHVWSENTEAAEWYTNNGFARDLGVLHGYYRKLKPDTAWIFRRKVLASDHLKSLAPLQQAGNVKISAPISPALQSPPTNEGGSKENAPSRPSGPATVRSFQDKGPDREWNDLPEDVVRNPLLKPPSHAGSTASSRSSSRSGAAGKKKRQYPTAAFGS</sequence>
<organism evidence="5 6">
    <name type="scientific">Glarea lozoyensis (strain ATCC 20868 / MF5171)</name>
    <dbReference type="NCBI Taxonomy" id="1116229"/>
    <lineage>
        <taxon>Eukaryota</taxon>
        <taxon>Fungi</taxon>
        <taxon>Dikarya</taxon>
        <taxon>Ascomycota</taxon>
        <taxon>Pezizomycotina</taxon>
        <taxon>Leotiomycetes</taxon>
        <taxon>Helotiales</taxon>
        <taxon>Helotiaceae</taxon>
        <taxon>Glarea</taxon>
    </lineage>
</organism>
<gene>
    <name evidence="5" type="ORF">GLAREA_02368</name>
</gene>
<dbReference type="GO" id="GO:0016747">
    <property type="term" value="F:acyltransferase activity, transferring groups other than amino-acyl groups"/>
    <property type="evidence" value="ECO:0007669"/>
    <property type="project" value="InterPro"/>
</dbReference>
<keyword evidence="6" id="KW-1185">Reference proteome</keyword>
<feature type="compositionally biased region" description="Low complexity" evidence="3">
    <location>
        <begin position="341"/>
        <end position="355"/>
    </location>
</feature>
<dbReference type="GeneID" id="19461425"/>
<feature type="region of interest" description="Disordered" evidence="3">
    <location>
        <begin position="280"/>
        <end position="369"/>
    </location>
</feature>
<feature type="compositionally biased region" description="Polar residues" evidence="3">
    <location>
        <begin position="1"/>
        <end position="30"/>
    </location>
</feature>
<dbReference type="EMBL" id="KE145370">
    <property type="protein sequence ID" value="EPE26455.1"/>
    <property type="molecule type" value="Genomic_DNA"/>
</dbReference>
<evidence type="ECO:0000256" key="2">
    <source>
        <dbReference type="ARBA" id="ARBA00023315"/>
    </source>
</evidence>
<protein>
    <submittedName>
        <fullName evidence="5">Acyl-CoA N-acyltransferases (Nat)</fullName>
    </submittedName>
</protein>